<dbReference type="GO" id="GO:0003676">
    <property type="term" value="F:nucleic acid binding"/>
    <property type="evidence" value="ECO:0007669"/>
    <property type="project" value="InterPro"/>
</dbReference>
<dbReference type="PANTHER" id="PTHR47326">
    <property type="entry name" value="TRANSPOSABLE ELEMENT TC3 TRANSPOSASE-LIKE PROTEIN"/>
    <property type="match status" value="1"/>
</dbReference>
<protein>
    <recommendedName>
        <fullName evidence="3">Histone-lysine N-methyltransferase SETMAR</fullName>
    </recommendedName>
</protein>
<evidence type="ECO:0008006" key="3">
    <source>
        <dbReference type="Google" id="ProtNLM"/>
    </source>
</evidence>
<accession>A0A0L7QWQ2</accession>
<gene>
    <name evidence="1" type="ORF">WH47_04437</name>
</gene>
<organism evidence="1 2">
    <name type="scientific">Habropoda laboriosa</name>
    <dbReference type="NCBI Taxonomy" id="597456"/>
    <lineage>
        <taxon>Eukaryota</taxon>
        <taxon>Metazoa</taxon>
        <taxon>Ecdysozoa</taxon>
        <taxon>Arthropoda</taxon>
        <taxon>Hexapoda</taxon>
        <taxon>Insecta</taxon>
        <taxon>Pterygota</taxon>
        <taxon>Neoptera</taxon>
        <taxon>Endopterygota</taxon>
        <taxon>Hymenoptera</taxon>
        <taxon>Apocrita</taxon>
        <taxon>Aculeata</taxon>
        <taxon>Apoidea</taxon>
        <taxon>Anthophila</taxon>
        <taxon>Apidae</taxon>
        <taxon>Habropoda</taxon>
    </lineage>
</organism>
<dbReference type="AlphaFoldDB" id="A0A0L7QWQ2"/>
<dbReference type="InterPro" id="IPR036397">
    <property type="entry name" value="RNaseH_sf"/>
</dbReference>
<evidence type="ECO:0000313" key="2">
    <source>
        <dbReference type="Proteomes" id="UP000053825"/>
    </source>
</evidence>
<dbReference type="Proteomes" id="UP000053825">
    <property type="component" value="Unassembled WGS sequence"/>
</dbReference>
<proteinExistence type="predicted"/>
<name>A0A0L7QWQ2_9HYME</name>
<dbReference type="EMBL" id="KQ414708">
    <property type="protein sequence ID" value="KOC63042.1"/>
    <property type="molecule type" value="Genomic_DNA"/>
</dbReference>
<keyword evidence="2" id="KW-1185">Reference proteome</keyword>
<reference evidence="1 2" key="1">
    <citation type="submission" date="2015-07" db="EMBL/GenBank/DDBJ databases">
        <title>The genome of Habropoda laboriosa.</title>
        <authorList>
            <person name="Pan H."/>
            <person name="Kapheim K."/>
        </authorList>
    </citation>
    <scope>NUCLEOTIDE SEQUENCE [LARGE SCALE GENOMIC DNA]</scope>
    <source>
        <strain evidence="1">0110345459</strain>
    </source>
</reference>
<dbReference type="PANTHER" id="PTHR47326:SF1">
    <property type="entry name" value="HTH PSQ-TYPE DOMAIN-CONTAINING PROTEIN"/>
    <property type="match status" value="1"/>
</dbReference>
<dbReference type="STRING" id="597456.A0A0L7QWQ2"/>
<feature type="non-terminal residue" evidence="1">
    <location>
        <position position="1"/>
    </location>
</feature>
<sequence>WIGRGEPISRPAHSPDITPFNFFLWGTLQNIVHQETPTMPGNVKQRIIAAYAEIDIKIITRVRVSAI</sequence>
<evidence type="ECO:0000313" key="1">
    <source>
        <dbReference type="EMBL" id="KOC63042.1"/>
    </source>
</evidence>
<dbReference type="Gene3D" id="3.30.420.10">
    <property type="entry name" value="Ribonuclease H-like superfamily/Ribonuclease H"/>
    <property type="match status" value="1"/>
</dbReference>